<dbReference type="EMBL" id="JBEZFP010000193">
    <property type="protein sequence ID" value="MEU8139697.1"/>
    <property type="molecule type" value="Genomic_DNA"/>
</dbReference>
<dbReference type="CDD" id="cd00038">
    <property type="entry name" value="CAP_ED"/>
    <property type="match status" value="1"/>
</dbReference>
<dbReference type="EC" id="2.7.13.3" evidence="2"/>
<name>A0ABV3DVB3_9ACTN</name>
<organism evidence="8 9">
    <name type="scientific">Streptodolium elevatio</name>
    <dbReference type="NCBI Taxonomy" id="3157996"/>
    <lineage>
        <taxon>Bacteria</taxon>
        <taxon>Bacillati</taxon>
        <taxon>Actinomycetota</taxon>
        <taxon>Actinomycetes</taxon>
        <taxon>Kitasatosporales</taxon>
        <taxon>Streptomycetaceae</taxon>
        <taxon>Streptodolium</taxon>
    </lineage>
</organism>
<keyword evidence="4" id="KW-0902">Two-component regulatory system</keyword>
<keyword evidence="8" id="KW-0067">ATP-binding</keyword>
<dbReference type="Proteomes" id="UP001551482">
    <property type="component" value="Unassembled WGS sequence"/>
</dbReference>
<evidence type="ECO:0000313" key="9">
    <source>
        <dbReference type="Proteomes" id="UP001551482"/>
    </source>
</evidence>
<accession>A0ABV3DVB3</accession>
<dbReference type="PROSITE" id="PS50109">
    <property type="entry name" value="HIS_KIN"/>
    <property type="match status" value="1"/>
</dbReference>
<dbReference type="Gene3D" id="2.60.120.10">
    <property type="entry name" value="Jelly Rolls"/>
    <property type="match status" value="1"/>
</dbReference>
<dbReference type="SMART" id="SM00100">
    <property type="entry name" value="cNMP"/>
    <property type="match status" value="1"/>
</dbReference>
<dbReference type="PANTHER" id="PTHR43065:SF48">
    <property type="entry name" value="HISTIDINE KINASE"/>
    <property type="match status" value="1"/>
</dbReference>
<keyword evidence="3" id="KW-0418">Kinase</keyword>
<dbReference type="GO" id="GO:0005524">
    <property type="term" value="F:ATP binding"/>
    <property type="evidence" value="ECO:0007669"/>
    <property type="project" value="UniProtKB-KW"/>
</dbReference>
<dbReference type="PROSITE" id="PS50042">
    <property type="entry name" value="CNMP_BINDING_3"/>
    <property type="match status" value="1"/>
</dbReference>
<proteinExistence type="predicted"/>
<dbReference type="RefSeq" id="WP_358363955.1">
    <property type="nucleotide sequence ID" value="NZ_JBEZFP010000193.1"/>
</dbReference>
<reference evidence="8 9" key="1">
    <citation type="submission" date="2024-06" db="EMBL/GenBank/DDBJ databases">
        <title>The Natural Products Discovery Center: Release of the First 8490 Sequenced Strains for Exploring Actinobacteria Biosynthetic Diversity.</title>
        <authorList>
            <person name="Kalkreuter E."/>
            <person name="Kautsar S.A."/>
            <person name="Yang D."/>
            <person name="Bader C.D."/>
            <person name="Teijaro C.N."/>
            <person name="Fluegel L."/>
            <person name="Davis C.M."/>
            <person name="Simpson J.R."/>
            <person name="Lauterbach L."/>
            <person name="Steele A.D."/>
            <person name="Gui C."/>
            <person name="Meng S."/>
            <person name="Li G."/>
            <person name="Viehrig K."/>
            <person name="Ye F."/>
            <person name="Su P."/>
            <person name="Kiefer A.F."/>
            <person name="Nichols A."/>
            <person name="Cepeda A.J."/>
            <person name="Yan W."/>
            <person name="Fan B."/>
            <person name="Jiang Y."/>
            <person name="Adhikari A."/>
            <person name="Zheng C.-J."/>
            <person name="Schuster L."/>
            <person name="Cowan T.M."/>
            <person name="Smanski M.J."/>
            <person name="Chevrette M.G."/>
            <person name="De Carvalho L.P.S."/>
            <person name="Shen B."/>
        </authorList>
    </citation>
    <scope>NUCLEOTIDE SEQUENCE [LARGE SCALE GENOMIC DNA]</scope>
    <source>
        <strain evidence="8 9">NPDC048946</strain>
    </source>
</reference>
<evidence type="ECO:0000256" key="4">
    <source>
        <dbReference type="ARBA" id="ARBA00023012"/>
    </source>
</evidence>
<dbReference type="PRINTS" id="PR00344">
    <property type="entry name" value="BCTRLSENSOR"/>
</dbReference>
<feature type="compositionally biased region" description="Basic and acidic residues" evidence="5">
    <location>
        <begin position="504"/>
        <end position="513"/>
    </location>
</feature>
<keyword evidence="8" id="KW-0547">Nucleotide-binding</keyword>
<evidence type="ECO:0000256" key="5">
    <source>
        <dbReference type="SAM" id="MobiDB-lite"/>
    </source>
</evidence>
<dbReference type="InterPro" id="IPR014710">
    <property type="entry name" value="RmlC-like_jellyroll"/>
</dbReference>
<keyword evidence="9" id="KW-1185">Reference proteome</keyword>
<evidence type="ECO:0000259" key="6">
    <source>
        <dbReference type="PROSITE" id="PS50042"/>
    </source>
</evidence>
<dbReference type="Pfam" id="PF00027">
    <property type="entry name" value="cNMP_binding"/>
    <property type="match status" value="1"/>
</dbReference>
<sequence>MTGVPMPCEVEELSTLFLFEKLTDEQLARLCAEGRVERFEPGYLYREGEPATCFYVLLEGTLVLSRRVGADDLEVTRSSDRGAYAGAFQAYATDPTRAHYQGSCRVPEQSRLFILPAETFAAVMRDWFPMAVHLLEGLFFGNQSTQQVVGQRERLLALGSLSAGLTHELNNPAAAAVRATSALRERVAGMRHKLKAIASGPYKRETLATLVEIQERTAEQVSKATPLSPIEASDREDALADWLDDHGIAEGWNIAPTFVQAGLDVDWLENVAAAVDEQILEGAIRWLNYTVETELLMAEIEDSTTRISQLVDAAKQYSQLDRAPSQDADVHELLDSTLTMLGRKIGSGIRVEKDYDRSLPRVPAYPGELNQVWTNLIDNAVAAMDGEGTLTVRTTHDRDQLLVEFHDTGPGIDPEIRERIYDPFFTTKPVGEGTGLGLAISWRIVVNKHHGSLHVVSAPGDTTFQVRLPLTAPDTGTETESGSETGPETGPAPGAETETGPETGTRETPEESP</sequence>
<dbReference type="Gene3D" id="1.10.287.130">
    <property type="match status" value="1"/>
</dbReference>
<comment type="catalytic activity">
    <reaction evidence="1">
        <text>ATP + protein L-histidine = ADP + protein N-phospho-L-histidine.</text>
        <dbReference type="EC" id="2.7.13.3"/>
    </reaction>
</comment>
<dbReference type="SUPFAM" id="SSF51206">
    <property type="entry name" value="cAMP-binding domain-like"/>
    <property type="match status" value="1"/>
</dbReference>
<dbReference type="SMART" id="SM00387">
    <property type="entry name" value="HATPase_c"/>
    <property type="match status" value="1"/>
</dbReference>
<evidence type="ECO:0000256" key="3">
    <source>
        <dbReference type="ARBA" id="ARBA00022777"/>
    </source>
</evidence>
<keyword evidence="3" id="KW-0808">Transferase</keyword>
<dbReference type="InterPro" id="IPR005467">
    <property type="entry name" value="His_kinase_dom"/>
</dbReference>
<dbReference type="Gene3D" id="3.30.565.10">
    <property type="entry name" value="Histidine kinase-like ATPase, C-terminal domain"/>
    <property type="match status" value="1"/>
</dbReference>
<feature type="domain" description="Cyclic nucleotide-binding" evidence="6">
    <location>
        <begin position="18"/>
        <end position="98"/>
    </location>
</feature>
<dbReference type="InterPro" id="IPR003594">
    <property type="entry name" value="HATPase_dom"/>
</dbReference>
<dbReference type="PANTHER" id="PTHR43065">
    <property type="entry name" value="SENSOR HISTIDINE KINASE"/>
    <property type="match status" value="1"/>
</dbReference>
<feature type="compositionally biased region" description="Low complexity" evidence="5">
    <location>
        <begin position="475"/>
        <end position="503"/>
    </location>
</feature>
<dbReference type="Pfam" id="PF02518">
    <property type="entry name" value="HATPase_c"/>
    <property type="match status" value="1"/>
</dbReference>
<dbReference type="InterPro" id="IPR000595">
    <property type="entry name" value="cNMP-bd_dom"/>
</dbReference>
<dbReference type="InterPro" id="IPR018490">
    <property type="entry name" value="cNMP-bd_dom_sf"/>
</dbReference>
<gene>
    <name evidence="8" type="ORF">AB0C36_40170</name>
</gene>
<evidence type="ECO:0000256" key="1">
    <source>
        <dbReference type="ARBA" id="ARBA00000085"/>
    </source>
</evidence>
<feature type="domain" description="Histidine kinase" evidence="7">
    <location>
        <begin position="300"/>
        <end position="472"/>
    </location>
</feature>
<evidence type="ECO:0000256" key="2">
    <source>
        <dbReference type="ARBA" id="ARBA00012438"/>
    </source>
</evidence>
<dbReference type="InterPro" id="IPR004358">
    <property type="entry name" value="Sig_transdc_His_kin-like_C"/>
</dbReference>
<dbReference type="InterPro" id="IPR036890">
    <property type="entry name" value="HATPase_C_sf"/>
</dbReference>
<feature type="region of interest" description="Disordered" evidence="5">
    <location>
        <begin position="471"/>
        <end position="513"/>
    </location>
</feature>
<evidence type="ECO:0000259" key="7">
    <source>
        <dbReference type="PROSITE" id="PS50109"/>
    </source>
</evidence>
<protein>
    <recommendedName>
        <fullName evidence="2">histidine kinase</fullName>
        <ecNumber evidence="2">2.7.13.3</ecNumber>
    </recommendedName>
</protein>
<dbReference type="SUPFAM" id="SSF55874">
    <property type="entry name" value="ATPase domain of HSP90 chaperone/DNA topoisomerase II/histidine kinase"/>
    <property type="match status" value="1"/>
</dbReference>
<evidence type="ECO:0000313" key="8">
    <source>
        <dbReference type="EMBL" id="MEU8139697.1"/>
    </source>
</evidence>
<comment type="caution">
    <text evidence="8">The sequence shown here is derived from an EMBL/GenBank/DDBJ whole genome shotgun (WGS) entry which is preliminary data.</text>
</comment>